<comment type="cofactor">
    <cofactor evidence="1">
        <name>Fe(2+)</name>
        <dbReference type="ChEBI" id="CHEBI:29033"/>
    </cofactor>
</comment>
<dbReference type="InterPro" id="IPR051323">
    <property type="entry name" value="AtsK-like"/>
</dbReference>
<keyword evidence="3" id="KW-0479">Metal-binding</keyword>
<accession>A0A371C1U1</accession>
<evidence type="ECO:0000256" key="4">
    <source>
        <dbReference type="ARBA" id="ARBA00022964"/>
    </source>
</evidence>
<reference evidence="9 10" key="1">
    <citation type="submission" date="2018-07" db="EMBL/GenBank/DDBJ databases">
        <title>Draft Genome Assemblies for Five Robust Yarrowia lipolytica Strains Exhibiting High Lipid Production and Pentose Sugar Utilization and Sugar Alcohol Secretion from Undetoxified Lignocellulosic Biomass Hydrolysates.</title>
        <authorList>
            <consortium name="DOE Joint Genome Institute"/>
            <person name="Walker C."/>
            <person name="Ryu S."/>
            <person name="Na H."/>
            <person name="Zane M."/>
            <person name="LaButti K."/>
            <person name="Lipzen A."/>
            <person name="Haridas S."/>
            <person name="Barry K."/>
            <person name="Grigoriev I.V."/>
            <person name="Quarterman J."/>
            <person name="Slininger P."/>
            <person name="Dien B."/>
            <person name="Trinh C.T."/>
        </authorList>
    </citation>
    <scope>NUCLEOTIDE SEQUENCE [LARGE SCALE GENOMIC DNA]</scope>
    <source>
        <strain evidence="9 10">YB392</strain>
    </source>
</reference>
<feature type="domain" description="TauD/TfdA-like" evidence="8">
    <location>
        <begin position="30"/>
        <end position="323"/>
    </location>
</feature>
<name>A0A371C1U1_YARLL</name>
<dbReference type="FunFam" id="3.60.130.10:FF:000005">
    <property type="entry name" value="TfdA family taurine dioxygenase"/>
    <property type="match status" value="1"/>
</dbReference>
<sequence length="379" mass="42417">MPSTDPTANASRREPIKSSGSLNQFKSFTVTPKIGTEFPELQLTSILEDDTLIRDLAVEVSRRGVVFFRNQDITDDQQQFLGQRFGELTGKPAESTLHVHPAKDLSRPAGKEILEILPEGKSAKELVTRFDAEDAVVPTVRASRGWHTDITFEPVPSDYAILKLLTIPENGGGDTLWASGYEAYEQLSPHYKELLEKLTALHSGQFFHQVVNKRGDEVYDQPRGNPANVGNKLFTTHPVIRTNPVTGWKSLFVNPGFTKKIIGLTPDESASLLDLLFRNLSQGHDAHVRFKWNENDVAIWDNRSTFHSATFDFDTGDRLGHRVLSIGEKPYLDVNSTGYKEALEAEKLEETKQKLENLSATEKKEKLDELPVQPPKVAV</sequence>
<dbReference type="SUPFAM" id="SSF51197">
    <property type="entry name" value="Clavaminate synthase-like"/>
    <property type="match status" value="1"/>
</dbReference>
<dbReference type="Proteomes" id="UP000256601">
    <property type="component" value="Unassembled WGS sequence"/>
</dbReference>
<dbReference type="PANTHER" id="PTHR30468:SF10">
    <property type="entry name" value="TAUD_TFDA-LIKE DOMAIN-CONTAINING PROTEIN"/>
    <property type="match status" value="1"/>
</dbReference>
<evidence type="ECO:0000256" key="1">
    <source>
        <dbReference type="ARBA" id="ARBA00001954"/>
    </source>
</evidence>
<dbReference type="InterPro" id="IPR042098">
    <property type="entry name" value="TauD-like_sf"/>
</dbReference>
<dbReference type="GO" id="GO:0046872">
    <property type="term" value="F:metal ion binding"/>
    <property type="evidence" value="ECO:0007669"/>
    <property type="project" value="UniProtKB-KW"/>
</dbReference>
<organism evidence="9 10">
    <name type="scientific">Yarrowia lipolytica</name>
    <name type="common">Candida lipolytica</name>
    <dbReference type="NCBI Taxonomy" id="4952"/>
    <lineage>
        <taxon>Eukaryota</taxon>
        <taxon>Fungi</taxon>
        <taxon>Dikarya</taxon>
        <taxon>Ascomycota</taxon>
        <taxon>Saccharomycotina</taxon>
        <taxon>Dipodascomycetes</taxon>
        <taxon>Dipodascales</taxon>
        <taxon>Dipodascales incertae sedis</taxon>
        <taxon>Yarrowia</taxon>
    </lineage>
</organism>
<evidence type="ECO:0000313" key="9">
    <source>
        <dbReference type="EMBL" id="RDW23910.1"/>
    </source>
</evidence>
<gene>
    <name evidence="9" type="ORF">B0I71DRAFT_168425</name>
</gene>
<evidence type="ECO:0000256" key="6">
    <source>
        <dbReference type="ARBA" id="ARBA00023004"/>
    </source>
</evidence>
<dbReference type="PANTHER" id="PTHR30468">
    <property type="entry name" value="ALPHA-KETOGLUTARATE-DEPENDENT SULFONATE DIOXYGENASE"/>
    <property type="match status" value="1"/>
</dbReference>
<keyword evidence="4" id="KW-0223">Dioxygenase</keyword>
<evidence type="ECO:0000256" key="2">
    <source>
        <dbReference type="ARBA" id="ARBA00005896"/>
    </source>
</evidence>
<evidence type="ECO:0000256" key="7">
    <source>
        <dbReference type="SAM" id="MobiDB-lite"/>
    </source>
</evidence>
<keyword evidence="6" id="KW-0408">Iron</keyword>
<dbReference type="EMBL" id="KZ859058">
    <property type="protein sequence ID" value="RDW23910.1"/>
    <property type="molecule type" value="Genomic_DNA"/>
</dbReference>
<dbReference type="GO" id="GO:0016706">
    <property type="term" value="F:2-oxoglutarate-dependent dioxygenase activity"/>
    <property type="evidence" value="ECO:0007669"/>
    <property type="project" value="TreeGrafter"/>
</dbReference>
<keyword evidence="5" id="KW-0560">Oxidoreductase</keyword>
<dbReference type="Gene3D" id="3.60.130.10">
    <property type="entry name" value="Clavaminate synthase-like"/>
    <property type="match status" value="1"/>
</dbReference>
<dbReference type="VEuPathDB" id="FungiDB:YALI1_D21586g"/>
<dbReference type="InterPro" id="IPR003819">
    <property type="entry name" value="TauD/TfdA-like"/>
</dbReference>
<dbReference type="VEuPathDB" id="FungiDB:YALI0_D17622g"/>
<evidence type="ECO:0000259" key="8">
    <source>
        <dbReference type="Pfam" id="PF02668"/>
    </source>
</evidence>
<feature type="compositionally biased region" description="Basic and acidic residues" evidence="7">
    <location>
        <begin position="356"/>
        <end position="369"/>
    </location>
</feature>
<evidence type="ECO:0000256" key="5">
    <source>
        <dbReference type="ARBA" id="ARBA00023002"/>
    </source>
</evidence>
<dbReference type="GO" id="GO:0005737">
    <property type="term" value="C:cytoplasm"/>
    <property type="evidence" value="ECO:0007669"/>
    <property type="project" value="TreeGrafter"/>
</dbReference>
<protein>
    <recommendedName>
        <fullName evidence="8">TauD/TfdA-like domain-containing protein</fullName>
    </recommendedName>
</protein>
<proteinExistence type="inferred from homology"/>
<comment type="similarity">
    <text evidence="2">Belongs to the TfdA dioxygenase family.</text>
</comment>
<feature type="region of interest" description="Disordered" evidence="7">
    <location>
        <begin position="356"/>
        <end position="379"/>
    </location>
</feature>
<dbReference type="AlphaFoldDB" id="A0A371C1U1"/>
<dbReference type="Pfam" id="PF02668">
    <property type="entry name" value="TauD"/>
    <property type="match status" value="1"/>
</dbReference>
<evidence type="ECO:0000313" key="10">
    <source>
        <dbReference type="Proteomes" id="UP000256601"/>
    </source>
</evidence>
<evidence type="ECO:0000256" key="3">
    <source>
        <dbReference type="ARBA" id="ARBA00022723"/>
    </source>
</evidence>